<reference evidence="2 3" key="1">
    <citation type="submission" date="2024-10" db="EMBL/GenBank/DDBJ databases">
        <title>The Natural Products Discovery Center: Release of the First 8490 Sequenced Strains for Exploring Actinobacteria Biosynthetic Diversity.</title>
        <authorList>
            <person name="Kalkreuter E."/>
            <person name="Kautsar S.A."/>
            <person name="Yang D."/>
            <person name="Bader C.D."/>
            <person name="Teijaro C.N."/>
            <person name="Fluegel L."/>
            <person name="Davis C.M."/>
            <person name="Simpson J.R."/>
            <person name="Lauterbach L."/>
            <person name="Steele A.D."/>
            <person name="Gui C."/>
            <person name="Meng S."/>
            <person name="Li G."/>
            <person name="Viehrig K."/>
            <person name="Ye F."/>
            <person name="Su P."/>
            <person name="Kiefer A.F."/>
            <person name="Nichols A."/>
            <person name="Cepeda A.J."/>
            <person name="Yan W."/>
            <person name="Fan B."/>
            <person name="Jiang Y."/>
            <person name="Adhikari A."/>
            <person name="Zheng C.-J."/>
            <person name="Schuster L."/>
            <person name="Cowan T.M."/>
            <person name="Smanski M.J."/>
            <person name="Chevrette M.G."/>
            <person name="De Carvalho L.P.S."/>
            <person name="Shen B."/>
        </authorList>
    </citation>
    <scope>NUCLEOTIDE SEQUENCE [LARGE SCALE GENOMIC DNA]</scope>
    <source>
        <strain evidence="2 3">NPDC020568</strain>
    </source>
</reference>
<keyword evidence="3" id="KW-1185">Reference proteome</keyword>
<dbReference type="GO" id="GO:0016746">
    <property type="term" value="F:acyltransferase activity"/>
    <property type="evidence" value="ECO:0007669"/>
    <property type="project" value="UniProtKB-KW"/>
</dbReference>
<dbReference type="PROSITE" id="PS51186">
    <property type="entry name" value="GNAT"/>
    <property type="match status" value="1"/>
</dbReference>
<evidence type="ECO:0000313" key="3">
    <source>
        <dbReference type="Proteomes" id="UP001611263"/>
    </source>
</evidence>
<dbReference type="GeneID" id="93507864"/>
<proteinExistence type="predicted"/>
<dbReference type="SUPFAM" id="SSF55729">
    <property type="entry name" value="Acyl-CoA N-acyltransferases (Nat)"/>
    <property type="match status" value="1"/>
</dbReference>
<accession>A0ABW7TSZ0</accession>
<dbReference type="PANTHER" id="PTHR43792:SF1">
    <property type="entry name" value="N-ACETYLTRANSFERASE DOMAIN-CONTAINING PROTEIN"/>
    <property type="match status" value="1"/>
</dbReference>
<dbReference type="Gene3D" id="3.40.630.30">
    <property type="match status" value="1"/>
</dbReference>
<evidence type="ECO:0000313" key="2">
    <source>
        <dbReference type="EMBL" id="MFI1463945.1"/>
    </source>
</evidence>
<dbReference type="Proteomes" id="UP001611263">
    <property type="component" value="Unassembled WGS sequence"/>
</dbReference>
<protein>
    <submittedName>
        <fullName evidence="2">GNAT family N-acetyltransferase</fullName>
        <ecNumber evidence="2">2.3.-.-</ecNumber>
    </submittedName>
</protein>
<organism evidence="2 3">
    <name type="scientific">Nocardia carnea</name>
    <dbReference type="NCBI Taxonomy" id="37328"/>
    <lineage>
        <taxon>Bacteria</taxon>
        <taxon>Bacillati</taxon>
        <taxon>Actinomycetota</taxon>
        <taxon>Actinomycetes</taxon>
        <taxon>Mycobacteriales</taxon>
        <taxon>Nocardiaceae</taxon>
        <taxon>Nocardia</taxon>
    </lineage>
</organism>
<comment type="caution">
    <text evidence="2">The sequence shown here is derived from an EMBL/GenBank/DDBJ whole genome shotgun (WGS) entry which is preliminary data.</text>
</comment>
<dbReference type="Pfam" id="PF13302">
    <property type="entry name" value="Acetyltransf_3"/>
    <property type="match status" value="1"/>
</dbReference>
<gene>
    <name evidence="2" type="ORF">ACH4WX_24760</name>
</gene>
<dbReference type="EC" id="2.3.-.-" evidence="2"/>
<dbReference type="InterPro" id="IPR016181">
    <property type="entry name" value="Acyl_CoA_acyltransferase"/>
</dbReference>
<dbReference type="InterPro" id="IPR051531">
    <property type="entry name" value="N-acetyltransferase"/>
</dbReference>
<dbReference type="PANTHER" id="PTHR43792">
    <property type="entry name" value="GNAT FAMILY, PUTATIVE (AFU_ORTHOLOGUE AFUA_3G00765)-RELATED-RELATED"/>
    <property type="match status" value="1"/>
</dbReference>
<sequence>MTSTLRTRRLVLERYVPEDEEGFVALFQDTRVSRWMGDGPSSEAADRALFGRIFTKVYADDLFDVWAVRRDGHLVGHAEIKATEVVKGYEIIYALTPQVWGCGLGVELAEALVAYGFHTLGLTEVHATVAAPNKVSLHVLSKVGFEHIRDITETDGSTTLLLTRFLDRATARGLANHAV</sequence>
<feature type="domain" description="N-acetyltransferase" evidence="1">
    <location>
        <begin position="10"/>
        <end position="167"/>
    </location>
</feature>
<dbReference type="EMBL" id="JBIRUQ010000006">
    <property type="protein sequence ID" value="MFI1463945.1"/>
    <property type="molecule type" value="Genomic_DNA"/>
</dbReference>
<evidence type="ECO:0000259" key="1">
    <source>
        <dbReference type="PROSITE" id="PS51186"/>
    </source>
</evidence>
<keyword evidence="2" id="KW-0808">Transferase</keyword>
<name>A0ABW7TSZ0_9NOCA</name>
<dbReference type="InterPro" id="IPR000182">
    <property type="entry name" value="GNAT_dom"/>
</dbReference>
<keyword evidence="2" id="KW-0012">Acyltransferase</keyword>
<dbReference type="RefSeq" id="WP_051158103.1">
    <property type="nucleotide sequence ID" value="NZ_JBIRUQ010000006.1"/>
</dbReference>